<proteinExistence type="predicted"/>
<evidence type="ECO:0000313" key="1">
    <source>
        <dbReference type="EMBL" id="MPM95252.1"/>
    </source>
</evidence>
<name>A0A645E3V9_9ZZZZ</name>
<dbReference type="AlphaFoldDB" id="A0A645E3V9"/>
<gene>
    <name evidence="1" type="ORF">SDC9_142406</name>
</gene>
<organism evidence="1">
    <name type="scientific">bioreactor metagenome</name>
    <dbReference type="NCBI Taxonomy" id="1076179"/>
    <lineage>
        <taxon>unclassified sequences</taxon>
        <taxon>metagenomes</taxon>
        <taxon>ecological metagenomes</taxon>
    </lineage>
</organism>
<protein>
    <submittedName>
        <fullName evidence="1">Uncharacterized protein</fullName>
    </submittedName>
</protein>
<reference evidence="1" key="1">
    <citation type="submission" date="2019-08" db="EMBL/GenBank/DDBJ databases">
        <authorList>
            <person name="Kucharzyk K."/>
            <person name="Murdoch R.W."/>
            <person name="Higgins S."/>
            <person name="Loffler F."/>
        </authorList>
    </citation>
    <scope>NUCLEOTIDE SEQUENCE</scope>
</reference>
<sequence length="218" mass="24368">MEQLDHQRTIRLQMVHRKVHGQLDQVGNPRRVRGLYARQVGRHVRDHHVHRPPTHGLLQLRKHRILPEITLDVLHAFNRLHRQQIEGDDHAIELARRRARGRKAAAHILTPGTGCGAQIHHHMAGADQVELLVDLLELVGRAGAITLFLGQLHIGIVDVLIEPGLVDLLAFGLDFHSVSGFRASNRCIAWASEEACAPAIGLSTNAESFIRKGKPRTH</sequence>
<comment type="caution">
    <text evidence="1">The sequence shown here is derived from an EMBL/GenBank/DDBJ whole genome shotgun (WGS) entry which is preliminary data.</text>
</comment>
<accession>A0A645E3V9</accession>
<dbReference type="EMBL" id="VSSQ01041771">
    <property type="protein sequence ID" value="MPM95252.1"/>
    <property type="molecule type" value="Genomic_DNA"/>
</dbReference>